<keyword evidence="1" id="KW-0812">Transmembrane</keyword>
<feature type="transmembrane region" description="Helical" evidence="1">
    <location>
        <begin position="142"/>
        <end position="167"/>
    </location>
</feature>
<evidence type="ECO:0000256" key="1">
    <source>
        <dbReference type="SAM" id="Phobius"/>
    </source>
</evidence>
<dbReference type="EMBL" id="AE016828">
    <property type="protein sequence ID" value="AAO90711.1"/>
    <property type="molecule type" value="Genomic_DNA"/>
</dbReference>
<dbReference type="PATRIC" id="fig|227377.7.peg.1197"/>
<dbReference type="GeneID" id="1209106"/>
<dbReference type="InterPro" id="IPR046157">
    <property type="entry name" value="DUF6159"/>
</dbReference>
<proteinExistence type="predicted"/>
<gene>
    <name evidence="2" type="ordered locus">CBU_1202</name>
</gene>
<feature type="transmembrane region" description="Helical" evidence="1">
    <location>
        <begin position="188"/>
        <end position="217"/>
    </location>
</feature>
<feature type="transmembrane region" description="Helical" evidence="1">
    <location>
        <begin position="67"/>
        <end position="94"/>
    </location>
</feature>
<reference evidence="2 3" key="2">
    <citation type="journal article" date="2009" name="Infect. Immun.">
        <title>Comparative genomics reveal extensive transposon-mediated genomic plasticity and diversity among potential effector proteins within the genus Coxiella.</title>
        <authorList>
            <person name="Beare P.A."/>
            <person name="Unsworth N."/>
            <person name="Andoh M."/>
            <person name="Voth D.E."/>
            <person name="Omsland A."/>
            <person name="Gilk S.D."/>
            <person name="Williams K.P."/>
            <person name="Sobral B.W."/>
            <person name="Kupko J.J.III."/>
            <person name="Porcella S.F."/>
            <person name="Samuel J.E."/>
            <person name="Heinzen R.A."/>
        </authorList>
    </citation>
    <scope>NUCLEOTIDE SEQUENCE [LARGE SCALE GENOMIC DNA]</scope>
    <source>
        <strain evidence="3">RSA 493 / Nine Mile phase I</strain>
    </source>
</reference>
<feature type="transmembrane region" description="Helical" evidence="1">
    <location>
        <begin position="24"/>
        <end position="47"/>
    </location>
</feature>
<dbReference type="EnsemblBacteria" id="AAO90711">
    <property type="protein sequence ID" value="AAO90711"/>
    <property type="gene ID" value="CBU_1202"/>
</dbReference>
<keyword evidence="1" id="KW-1133">Transmembrane helix</keyword>
<reference evidence="2 3" key="1">
    <citation type="journal article" date="2003" name="Proc. Natl. Acad. Sci. U.S.A.">
        <title>Complete genome sequence of the Q-fever pathogen, Coxiella burnetii.</title>
        <authorList>
            <person name="Seshadri R."/>
            <person name="Paulsen I.T."/>
            <person name="Eisen J.A."/>
            <person name="Read T.D."/>
            <person name="Nelson K.E."/>
            <person name="Nelson W.C."/>
            <person name="Ward N.L."/>
            <person name="Tettelin H."/>
            <person name="Davidsen T.M."/>
            <person name="Beanan M.J."/>
            <person name="Deboy R.T."/>
            <person name="Daugherty S.C."/>
            <person name="Brinkac L.M."/>
            <person name="Madupu R."/>
            <person name="Dodson R.J."/>
            <person name="Khouri H.M."/>
            <person name="Lee K.H."/>
            <person name="Carty H.A."/>
            <person name="Scanlan D."/>
            <person name="Heinzen R.A."/>
            <person name="Thompson H.A."/>
            <person name="Samuel J.E."/>
            <person name="Fraser C.M."/>
            <person name="Heidelberg J.F."/>
        </authorList>
    </citation>
    <scope>NUCLEOTIDE SEQUENCE [LARGE SCALE GENOMIC DNA]</scope>
    <source>
        <strain evidence="3">RSA 493 / Nine Mile phase I</strain>
    </source>
</reference>
<dbReference type="eggNOG" id="ENOG502ZBM3">
    <property type="taxonomic scope" value="Bacteria"/>
</dbReference>
<keyword evidence="3" id="KW-1185">Reference proteome</keyword>
<dbReference type="AlphaFoldDB" id="Q83CC5"/>
<accession>Q83CC5</accession>
<sequence>MSRFTRGWEIGQQSFSIIRANKKLLIYPLISIIVCMLLLLLIAMPLWHLELNHWQTGQSNFSKNLIVILLFLGILYLCNFVIAFCNVAFMASIMAYFDQRPATVAEGFRVAKSRFWAIMGWSFISSTFGATIRLVGSRLNNLAFVAAIFAGITWTIISYFVIPVIILEKIGPIKAIKRSSQWLQKTWGTSLTANFNLGILFLIPRLLVLLPLLIGFYLPNTDAALLGSSITAILLILLYMFSNGLHNILRCVLYHYATTGKSPPSCNPALLQTAFRTRSPMKN</sequence>
<dbReference type="KEGG" id="cbu:CBU_1202"/>
<dbReference type="Pfam" id="PF19656">
    <property type="entry name" value="DUF6159"/>
    <property type="match status" value="1"/>
</dbReference>
<dbReference type="HOGENOM" id="CLU_074083_0_0_6"/>
<name>Q83CC5_COXBU</name>
<dbReference type="Proteomes" id="UP000002671">
    <property type="component" value="Chromosome"/>
</dbReference>
<feature type="transmembrane region" description="Helical" evidence="1">
    <location>
        <begin position="223"/>
        <end position="241"/>
    </location>
</feature>
<dbReference type="RefSeq" id="WP_010958069.1">
    <property type="nucleotide sequence ID" value="NC_002971.4"/>
</dbReference>
<feature type="transmembrane region" description="Helical" evidence="1">
    <location>
        <begin position="115"/>
        <end position="136"/>
    </location>
</feature>
<evidence type="ECO:0000313" key="3">
    <source>
        <dbReference type="Proteomes" id="UP000002671"/>
    </source>
</evidence>
<evidence type="ECO:0000313" key="2">
    <source>
        <dbReference type="EMBL" id="AAO90711.1"/>
    </source>
</evidence>
<dbReference type="OrthoDB" id="5637493at2"/>
<dbReference type="STRING" id="227377.CBU_1202"/>
<protein>
    <submittedName>
        <fullName evidence="2">Hypothetical membrane spanning protein</fullName>
    </submittedName>
</protein>
<keyword evidence="1" id="KW-0472">Membrane</keyword>
<dbReference type="RefSeq" id="NP_820197.1">
    <property type="nucleotide sequence ID" value="NC_002971.4"/>
</dbReference>
<organism evidence="2 3">
    <name type="scientific">Coxiella burnetii (strain RSA 493 / Nine Mile phase I)</name>
    <dbReference type="NCBI Taxonomy" id="227377"/>
    <lineage>
        <taxon>Bacteria</taxon>
        <taxon>Pseudomonadati</taxon>
        <taxon>Pseudomonadota</taxon>
        <taxon>Gammaproteobacteria</taxon>
        <taxon>Legionellales</taxon>
        <taxon>Coxiellaceae</taxon>
        <taxon>Coxiella</taxon>
    </lineage>
</organism>